<dbReference type="Proteomes" id="UP000515154">
    <property type="component" value="Linkage group LG9"/>
</dbReference>
<dbReference type="RefSeq" id="XP_029640443.1">
    <property type="nucleotide sequence ID" value="XM_029784583.1"/>
</dbReference>
<name>A0A6P7SQN0_9MOLL</name>
<reference evidence="2" key="1">
    <citation type="submission" date="2025-08" db="UniProtKB">
        <authorList>
            <consortium name="RefSeq"/>
        </authorList>
    </citation>
    <scope>IDENTIFICATION</scope>
</reference>
<sequence>MASEKTRKVPDENRTFHERWEDSYFVIQSQANASGKCQIQIISVLKEYNIKWNYNSQHKHFDKFEGKLRFDKLCQLKSFLSQQKHAFNKGHRSSEDVKKNGNIVSQMIAKTSHPFTEGQLFPFGKT</sequence>
<protein>
    <submittedName>
        <fullName evidence="2">General transcription factor II-I repeat domain-containing protein 2-like</fullName>
    </submittedName>
</protein>
<dbReference type="AlphaFoldDB" id="A0A6P7SQN0"/>
<dbReference type="PANTHER" id="PTHR45913:SF21">
    <property type="entry name" value="DUF4371 DOMAIN-CONTAINING PROTEIN"/>
    <property type="match status" value="1"/>
</dbReference>
<accession>A0A6P7SQN0</accession>
<evidence type="ECO:0000313" key="1">
    <source>
        <dbReference type="Proteomes" id="UP000515154"/>
    </source>
</evidence>
<keyword evidence="1" id="KW-1185">Reference proteome</keyword>
<gene>
    <name evidence="2" type="primary">LOC115215422</name>
</gene>
<dbReference type="PANTHER" id="PTHR45913">
    <property type="entry name" value="EPM2A-INTERACTING PROTEIN 1"/>
    <property type="match status" value="1"/>
</dbReference>
<evidence type="ECO:0000313" key="2">
    <source>
        <dbReference type="RefSeq" id="XP_029640443.1"/>
    </source>
</evidence>
<dbReference type="KEGG" id="osn:115215422"/>
<proteinExistence type="predicted"/>
<organism evidence="1 2">
    <name type="scientific">Octopus sinensis</name>
    <name type="common">East Asian common octopus</name>
    <dbReference type="NCBI Taxonomy" id="2607531"/>
    <lineage>
        <taxon>Eukaryota</taxon>
        <taxon>Metazoa</taxon>
        <taxon>Spiralia</taxon>
        <taxon>Lophotrochozoa</taxon>
        <taxon>Mollusca</taxon>
        <taxon>Cephalopoda</taxon>
        <taxon>Coleoidea</taxon>
        <taxon>Octopodiformes</taxon>
        <taxon>Octopoda</taxon>
        <taxon>Incirrata</taxon>
        <taxon>Octopodidae</taxon>
        <taxon>Octopus</taxon>
    </lineage>
</organism>